<evidence type="ECO:0000313" key="7">
    <source>
        <dbReference type="Proteomes" id="UP001168575"/>
    </source>
</evidence>
<accession>A0AA43RG66</accession>
<dbReference type="Gene3D" id="3.20.20.140">
    <property type="entry name" value="Metal-dependent hydrolases"/>
    <property type="match status" value="1"/>
</dbReference>
<dbReference type="GO" id="GO:0030145">
    <property type="term" value="F:manganese ion binding"/>
    <property type="evidence" value="ECO:0007669"/>
    <property type="project" value="InterPro"/>
</dbReference>
<dbReference type="PANTHER" id="PTHR39181:SF1">
    <property type="entry name" value="TYROSINE-PROTEIN PHOSPHATASE YWQE"/>
    <property type="match status" value="1"/>
</dbReference>
<dbReference type="EC" id="3.1.3.48" evidence="2"/>
<dbReference type="InterPro" id="IPR016195">
    <property type="entry name" value="Pol/histidinol_Pase-like"/>
</dbReference>
<keyword evidence="3" id="KW-0378">Hydrolase</keyword>
<evidence type="ECO:0000256" key="3">
    <source>
        <dbReference type="ARBA" id="ARBA00022801"/>
    </source>
</evidence>
<evidence type="ECO:0000256" key="1">
    <source>
        <dbReference type="ARBA" id="ARBA00005750"/>
    </source>
</evidence>
<reference evidence="6" key="1">
    <citation type="submission" date="2023-07" db="EMBL/GenBank/DDBJ databases">
        <title>Between Cages and Wild: Unraveling the Impact of Captivity on Animal Microbiomes and Antimicrobial Resistance.</title>
        <authorList>
            <person name="Schmartz G.P."/>
            <person name="Rehner J."/>
            <person name="Schuff M.J."/>
            <person name="Becker S.L."/>
            <person name="Kravczyk M."/>
            <person name="Gurevich A."/>
            <person name="Francke R."/>
            <person name="Mueller R."/>
            <person name="Keller V."/>
            <person name="Keller A."/>
        </authorList>
    </citation>
    <scope>NUCLEOTIDE SEQUENCE</scope>
    <source>
        <strain evidence="6">S12M_St_49</strain>
    </source>
</reference>
<dbReference type="SUPFAM" id="SSF89550">
    <property type="entry name" value="PHP domain-like"/>
    <property type="match status" value="1"/>
</dbReference>
<sequence>MLDMHCHILPGVDDGAPNLEASMRMLECAKATGINEIVCTPHVRNPYFDEQKMLAAFETFKAAAGDFPVHMGWEVAYDKLKVLGFENAKRFCFDDGKTFLLELSYQFKSSDMPQVTNLIYDLFEQGLDVIIAHPERFGAIQRDTSIAEQFFDMGCKLQASAEFVEDGRTGGALKPAKQMFKAGLYSYIASDAHNTHHYTCFTKAMRKWGKYLV</sequence>
<dbReference type="PANTHER" id="PTHR39181">
    <property type="entry name" value="TYROSINE-PROTEIN PHOSPHATASE YWQE"/>
    <property type="match status" value="1"/>
</dbReference>
<dbReference type="Proteomes" id="UP001168575">
    <property type="component" value="Unassembled WGS sequence"/>
</dbReference>
<keyword evidence="4" id="KW-0904">Protein phosphatase</keyword>
<evidence type="ECO:0000313" key="6">
    <source>
        <dbReference type="EMBL" id="MDO4841239.1"/>
    </source>
</evidence>
<gene>
    <name evidence="6" type="ORF">Q3982_00985</name>
</gene>
<dbReference type="EMBL" id="JAUMVS010000007">
    <property type="protein sequence ID" value="MDO4841239.1"/>
    <property type="molecule type" value="Genomic_DNA"/>
</dbReference>
<comment type="caution">
    <text evidence="6">The sequence shown here is derived from an EMBL/GenBank/DDBJ whole genome shotgun (WGS) entry which is preliminary data.</text>
</comment>
<comment type="catalytic activity">
    <reaction evidence="5">
        <text>O-phospho-L-tyrosyl-[protein] + H2O = L-tyrosyl-[protein] + phosphate</text>
        <dbReference type="Rhea" id="RHEA:10684"/>
        <dbReference type="Rhea" id="RHEA-COMP:10136"/>
        <dbReference type="Rhea" id="RHEA-COMP:20101"/>
        <dbReference type="ChEBI" id="CHEBI:15377"/>
        <dbReference type="ChEBI" id="CHEBI:43474"/>
        <dbReference type="ChEBI" id="CHEBI:46858"/>
        <dbReference type="ChEBI" id="CHEBI:61978"/>
        <dbReference type="EC" id="3.1.3.48"/>
    </reaction>
</comment>
<evidence type="ECO:0000256" key="5">
    <source>
        <dbReference type="ARBA" id="ARBA00051722"/>
    </source>
</evidence>
<comment type="similarity">
    <text evidence="1">Belongs to the metallo-dependent hydrolases superfamily. CpsB/CapC family.</text>
</comment>
<dbReference type="GO" id="GO:0004725">
    <property type="term" value="F:protein tyrosine phosphatase activity"/>
    <property type="evidence" value="ECO:0007669"/>
    <property type="project" value="UniProtKB-EC"/>
</dbReference>
<organism evidence="6 7">
    <name type="scientific">Phoenicibacter congonensis</name>
    <dbReference type="NCBI Taxonomy" id="1944646"/>
    <lineage>
        <taxon>Bacteria</taxon>
        <taxon>Bacillati</taxon>
        <taxon>Actinomycetota</taxon>
        <taxon>Coriobacteriia</taxon>
        <taxon>Eggerthellales</taxon>
        <taxon>Eggerthellaceae</taxon>
        <taxon>Phoenicibacter</taxon>
    </lineage>
</organism>
<dbReference type="Pfam" id="PF19567">
    <property type="entry name" value="CpsB_CapC"/>
    <property type="match status" value="1"/>
</dbReference>
<evidence type="ECO:0000256" key="4">
    <source>
        <dbReference type="ARBA" id="ARBA00022912"/>
    </source>
</evidence>
<dbReference type="AlphaFoldDB" id="A0AA43RG66"/>
<proteinExistence type="inferred from homology"/>
<dbReference type="PIRSF" id="PIRSF016557">
    <property type="entry name" value="Caps_synth_CpsB"/>
    <property type="match status" value="1"/>
</dbReference>
<evidence type="ECO:0000256" key="2">
    <source>
        <dbReference type="ARBA" id="ARBA00013064"/>
    </source>
</evidence>
<name>A0AA43RG66_9ACTN</name>
<protein>
    <recommendedName>
        <fullName evidence="2">protein-tyrosine-phosphatase</fullName>
        <ecNumber evidence="2">3.1.3.48</ecNumber>
    </recommendedName>
</protein>
<keyword evidence="7" id="KW-1185">Reference proteome</keyword>
<dbReference type="InterPro" id="IPR016667">
    <property type="entry name" value="Caps_polysacc_synth_CpsB/CapC"/>
</dbReference>